<dbReference type="SUPFAM" id="SSF53901">
    <property type="entry name" value="Thiolase-like"/>
    <property type="match status" value="1"/>
</dbReference>
<dbReference type="InterPro" id="IPR016039">
    <property type="entry name" value="Thiolase-like"/>
</dbReference>
<sequence length="347" mass="36429">MNAIATAVPEHDVHHAFIGWAEQQLTDPRERALFRRMAKRCGIGHRWSVLPQAESGGSPVDPGGFYEGASPGTAARMRIYADEAPRLALRAIGALGPLGSVTHLVVASCTGFVAPGIDQIIAAELGLSGNIERTLVGFMGCYAAVAALRVAYHIARSEPDARILVVTVELSSLHLQYEGRLEPLLAMLQFGDGAAAMIVSGGGPGFAIERPFAATLADSATLIRWNVGDTGFAMHLSGEVPGRITEALRDPSVRDALLAGSAVEDIDSWAVHAGGRSVLDAVEHGLALPPNALDPSRAILSEFGNMSSATLPFVLSGLLSAPERRHGVALAFGPGLAAEGFHFRRLP</sequence>
<dbReference type="Pfam" id="PF02797">
    <property type="entry name" value="Chal_sti_synt_C"/>
    <property type="match status" value="1"/>
</dbReference>
<dbReference type="Proteomes" id="UP000241167">
    <property type="component" value="Unassembled WGS sequence"/>
</dbReference>
<keyword evidence="7" id="KW-1185">Reference proteome</keyword>
<dbReference type="GO" id="GO:0016747">
    <property type="term" value="F:acyltransferase activity, transferring groups other than amino-acyl groups"/>
    <property type="evidence" value="ECO:0007669"/>
    <property type="project" value="InterPro"/>
</dbReference>
<evidence type="ECO:0000256" key="1">
    <source>
        <dbReference type="ARBA" id="ARBA00005531"/>
    </source>
</evidence>
<dbReference type="RefSeq" id="WP_106512436.1">
    <property type="nucleotide sequence ID" value="NZ_PXYI01000002.1"/>
</dbReference>
<dbReference type="AlphaFoldDB" id="A0A2P7QWD3"/>
<dbReference type="InterPro" id="IPR012328">
    <property type="entry name" value="Chalcone/stilbene_synt_C"/>
</dbReference>
<evidence type="ECO:0000256" key="2">
    <source>
        <dbReference type="ARBA" id="ARBA00022679"/>
    </source>
</evidence>
<dbReference type="Pfam" id="PF00195">
    <property type="entry name" value="Chal_sti_synt_N"/>
    <property type="match status" value="1"/>
</dbReference>
<accession>A0A2P7QWD3</accession>
<evidence type="ECO:0000313" key="7">
    <source>
        <dbReference type="Proteomes" id="UP000241167"/>
    </source>
</evidence>
<dbReference type="InterPro" id="IPR011141">
    <property type="entry name" value="Polyketide_synthase_type-III"/>
</dbReference>
<protein>
    <submittedName>
        <fullName evidence="6">Type III polyketide synthase</fullName>
    </submittedName>
</protein>
<dbReference type="OrthoDB" id="9786288at2"/>
<evidence type="ECO:0000256" key="3">
    <source>
        <dbReference type="PIRSR" id="PIRSR000451-1"/>
    </source>
</evidence>
<dbReference type="PANTHER" id="PTHR11877">
    <property type="entry name" value="HYDROXYMETHYLGLUTARYL-COA SYNTHASE"/>
    <property type="match status" value="1"/>
</dbReference>
<dbReference type="PIRSF" id="PIRSF000451">
    <property type="entry name" value="PKS_III"/>
    <property type="match status" value="1"/>
</dbReference>
<feature type="active site" description="Acyl-thioester intermediate" evidence="3">
    <location>
        <position position="141"/>
    </location>
</feature>
<comment type="caution">
    <text evidence="6">The sequence shown here is derived from an EMBL/GenBank/DDBJ whole genome shotgun (WGS) entry which is preliminary data.</text>
</comment>
<evidence type="ECO:0000259" key="4">
    <source>
        <dbReference type="Pfam" id="PF00195"/>
    </source>
</evidence>
<gene>
    <name evidence="6" type="ORF">C7I55_05535</name>
</gene>
<feature type="domain" description="Chalcone/stilbene synthase N-terminal" evidence="4">
    <location>
        <begin position="4"/>
        <end position="200"/>
    </location>
</feature>
<organism evidence="6 7">
    <name type="scientific">Allosphingosinicella deserti</name>
    <dbReference type="NCBI Taxonomy" id="2116704"/>
    <lineage>
        <taxon>Bacteria</taxon>
        <taxon>Pseudomonadati</taxon>
        <taxon>Pseudomonadota</taxon>
        <taxon>Alphaproteobacteria</taxon>
        <taxon>Sphingomonadales</taxon>
        <taxon>Sphingomonadaceae</taxon>
        <taxon>Allosphingosinicella</taxon>
    </lineage>
</organism>
<comment type="similarity">
    <text evidence="1">Belongs to the thiolase-like superfamily. Chalcone/stilbene synthases family.</text>
</comment>
<dbReference type="PANTHER" id="PTHR11877:SF46">
    <property type="entry name" value="TYPE III POLYKETIDE SYNTHASE A"/>
    <property type="match status" value="1"/>
</dbReference>
<evidence type="ECO:0000259" key="5">
    <source>
        <dbReference type="Pfam" id="PF02797"/>
    </source>
</evidence>
<feature type="domain" description="Chalcone/stilbene synthase C-terminal" evidence="5">
    <location>
        <begin position="216"/>
        <end position="346"/>
    </location>
</feature>
<dbReference type="EMBL" id="PXYI01000002">
    <property type="protein sequence ID" value="PSJ42271.1"/>
    <property type="molecule type" value="Genomic_DNA"/>
</dbReference>
<evidence type="ECO:0000313" key="6">
    <source>
        <dbReference type="EMBL" id="PSJ42271.1"/>
    </source>
</evidence>
<name>A0A2P7QWD3_9SPHN</name>
<dbReference type="InterPro" id="IPR001099">
    <property type="entry name" value="Chalcone/stilbene_synt_N"/>
</dbReference>
<dbReference type="GO" id="GO:0030639">
    <property type="term" value="P:polyketide biosynthetic process"/>
    <property type="evidence" value="ECO:0007669"/>
    <property type="project" value="TreeGrafter"/>
</dbReference>
<keyword evidence="2" id="KW-0808">Transferase</keyword>
<dbReference type="Gene3D" id="3.40.47.10">
    <property type="match status" value="2"/>
</dbReference>
<reference evidence="6 7" key="1">
    <citation type="submission" date="2018-03" db="EMBL/GenBank/DDBJ databases">
        <title>The draft genome of Sphingosinicella sp. GL-C-18.</title>
        <authorList>
            <person name="Liu L."/>
            <person name="Li L."/>
            <person name="Liang L."/>
            <person name="Zhang X."/>
            <person name="Wang T."/>
        </authorList>
    </citation>
    <scope>NUCLEOTIDE SEQUENCE [LARGE SCALE GENOMIC DNA]</scope>
    <source>
        <strain evidence="6 7">GL-C-18</strain>
    </source>
</reference>
<proteinExistence type="inferred from homology"/>
<dbReference type="CDD" id="cd00831">
    <property type="entry name" value="CHS_like"/>
    <property type="match status" value="1"/>
</dbReference>